<organism evidence="1">
    <name type="scientific">Cladocopium goreaui</name>
    <dbReference type="NCBI Taxonomy" id="2562237"/>
    <lineage>
        <taxon>Eukaryota</taxon>
        <taxon>Sar</taxon>
        <taxon>Alveolata</taxon>
        <taxon>Dinophyceae</taxon>
        <taxon>Suessiales</taxon>
        <taxon>Symbiodiniaceae</taxon>
        <taxon>Cladocopium</taxon>
    </lineage>
</organism>
<dbReference type="Proteomes" id="UP001152797">
    <property type="component" value="Unassembled WGS sequence"/>
</dbReference>
<evidence type="ECO:0000313" key="2">
    <source>
        <dbReference type="EMBL" id="CAL4784051.1"/>
    </source>
</evidence>
<accession>A0A9P1G0S4</accession>
<gene>
    <name evidence="1" type="ORF">C1SCF055_LOCUS23187</name>
</gene>
<reference evidence="1" key="1">
    <citation type="submission" date="2022-10" db="EMBL/GenBank/DDBJ databases">
        <authorList>
            <person name="Chen Y."/>
            <person name="Dougan E. K."/>
            <person name="Chan C."/>
            <person name="Rhodes N."/>
            <person name="Thang M."/>
        </authorList>
    </citation>
    <scope>NUCLEOTIDE SEQUENCE</scope>
</reference>
<dbReference type="AlphaFoldDB" id="A0A9P1G0S4"/>
<keyword evidence="3" id="KW-1185">Reference proteome</keyword>
<proteinExistence type="predicted"/>
<reference evidence="2 3" key="2">
    <citation type="submission" date="2024-05" db="EMBL/GenBank/DDBJ databases">
        <authorList>
            <person name="Chen Y."/>
            <person name="Shah S."/>
            <person name="Dougan E. K."/>
            <person name="Thang M."/>
            <person name="Chan C."/>
        </authorList>
    </citation>
    <scope>NUCLEOTIDE SEQUENCE [LARGE SCALE GENOMIC DNA]</scope>
</reference>
<dbReference type="EMBL" id="CAMXCT020002236">
    <property type="protein sequence ID" value="CAL1150114.1"/>
    <property type="molecule type" value="Genomic_DNA"/>
</dbReference>
<evidence type="ECO:0000313" key="1">
    <source>
        <dbReference type="EMBL" id="CAI3996739.1"/>
    </source>
</evidence>
<protein>
    <submittedName>
        <fullName evidence="2">Poly [ADP-ribose] polymerase (PARP)</fullName>
    </submittedName>
</protein>
<evidence type="ECO:0000313" key="3">
    <source>
        <dbReference type="Proteomes" id="UP001152797"/>
    </source>
</evidence>
<dbReference type="EMBL" id="CAMXCT030002236">
    <property type="protein sequence ID" value="CAL4784051.1"/>
    <property type="molecule type" value="Genomic_DNA"/>
</dbReference>
<dbReference type="EMBL" id="CAMXCT010002236">
    <property type="protein sequence ID" value="CAI3996739.1"/>
    <property type="molecule type" value="Genomic_DNA"/>
</dbReference>
<comment type="caution">
    <text evidence="1">The sequence shown here is derived from an EMBL/GenBank/DDBJ whole genome shotgun (WGS) entry which is preliminary data.</text>
</comment>
<name>A0A9P1G0S4_9DINO</name>
<sequence>MDEGAKLSGKRSAKLLLAQQKASTADLERRLQAAQARLANQPSQPSQVQPDDRELAEALRLSEQEAAEAAGERDMLRGELQEAALAAEAIPREAALLVEELQKTERAEAFWRKELEQVQELRCVLESSVARCQEEAASEAAESLRLRKYLEDRGCGLSWLRSIARSHVEDLQGSVTSLDLHLQPALQAASLGSNDG</sequence>